<keyword evidence="3" id="KW-1185">Reference proteome</keyword>
<reference evidence="3" key="1">
    <citation type="journal article" date="2019" name="Int. J. Syst. Evol. Microbiol.">
        <title>The Global Catalogue of Microorganisms (GCM) 10K type strain sequencing project: providing services to taxonomists for standard genome sequencing and annotation.</title>
        <authorList>
            <consortium name="The Broad Institute Genomics Platform"/>
            <consortium name="The Broad Institute Genome Sequencing Center for Infectious Disease"/>
            <person name="Wu L."/>
            <person name="Ma J."/>
        </authorList>
    </citation>
    <scope>NUCLEOTIDE SEQUENCE [LARGE SCALE GENOMIC DNA]</scope>
    <source>
        <strain evidence="3">CECT 7956</strain>
    </source>
</reference>
<organism evidence="2 3">
    <name type="scientific">Lacihabitans lacunae</name>
    <dbReference type="NCBI Taxonomy" id="1028214"/>
    <lineage>
        <taxon>Bacteria</taxon>
        <taxon>Pseudomonadati</taxon>
        <taxon>Bacteroidota</taxon>
        <taxon>Cytophagia</taxon>
        <taxon>Cytophagales</taxon>
        <taxon>Leadbetterellaceae</taxon>
        <taxon>Lacihabitans</taxon>
    </lineage>
</organism>
<dbReference type="Gene3D" id="2.30.29.80">
    <property type="match status" value="2"/>
</dbReference>
<evidence type="ECO:0000313" key="3">
    <source>
        <dbReference type="Proteomes" id="UP001595616"/>
    </source>
</evidence>
<dbReference type="SUPFAM" id="SSF160113">
    <property type="entry name" value="YegP-like"/>
    <property type="match status" value="1"/>
</dbReference>
<dbReference type="InterPro" id="IPR010879">
    <property type="entry name" value="DUF1508"/>
</dbReference>
<dbReference type="RefSeq" id="WP_379838941.1">
    <property type="nucleotide sequence ID" value="NZ_JBHRYQ010000001.1"/>
</dbReference>
<dbReference type="InterPro" id="IPR036913">
    <property type="entry name" value="YegP-like_sf"/>
</dbReference>
<feature type="domain" description="DUF1508" evidence="1">
    <location>
        <begin position="30"/>
        <end position="73"/>
    </location>
</feature>
<dbReference type="Proteomes" id="UP001595616">
    <property type="component" value="Unassembled WGS sequence"/>
</dbReference>
<protein>
    <submittedName>
        <fullName evidence="2">YegP family protein</fullName>
    </submittedName>
</protein>
<gene>
    <name evidence="2" type="ORF">ACFOOI_15570</name>
</gene>
<evidence type="ECO:0000259" key="1">
    <source>
        <dbReference type="Pfam" id="PF07411"/>
    </source>
</evidence>
<sequence>MAIQDDYLPCKSYQGHDISEERISKFLNEKSKKHYFAFLDETGSVTLRSEGYTTEKSRDKGLESVLKNISDSKKVEIVKEGKKYFIIVKAGNNKEIARSCDYSSQKAADEALQALTKVSPATAEEKTSNFVEGQMLLSLEGYLPVDMYLDRERVYDTYGITGFVKFRTNDRKYYFGVLNPDATLYLRSKAYDSEDDRDDAFDVMESSILLEENYKIENLNGDYYAVLFEDDEVLAISDKFETFIEAFVTTPGGRPKEYIGTMY</sequence>
<accession>A0ABV7YXN1</accession>
<proteinExistence type="predicted"/>
<evidence type="ECO:0000313" key="2">
    <source>
        <dbReference type="EMBL" id="MFC3812079.1"/>
    </source>
</evidence>
<dbReference type="Pfam" id="PF07411">
    <property type="entry name" value="DUF1508"/>
    <property type="match status" value="1"/>
</dbReference>
<comment type="caution">
    <text evidence="2">The sequence shown here is derived from an EMBL/GenBank/DDBJ whole genome shotgun (WGS) entry which is preliminary data.</text>
</comment>
<dbReference type="EMBL" id="JBHRYQ010000001">
    <property type="protein sequence ID" value="MFC3812079.1"/>
    <property type="molecule type" value="Genomic_DNA"/>
</dbReference>
<name>A0ABV7YXN1_9BACT</name>